<dbReference type="SUPFAM" id="SSF46689">
    <property type="entry name" value="Homeodomain-like"/>
    <property type="match status" value="1"/>
</dbReference>
<evidence type="ECO:0000256" key="2">
    <source>
        <dbReference type="ARBA" id="ARBA00023125"/>
    </source>
</evidence>
<dbReference type="InterPro" id="IPR009057">
    <property type="entry name" value="Homeodomain-like_sf"/>
</dbReference>
<dbReference type="RefSeq" id="WP_166625694.1">
    <property type="nucleotide sequence ID" value="NZ_JAHSST010000002.1"/>
</dbReference>
<evidence type="ECO:0000256" key="1">
    <source>
        <dbReference type="ARBA" id="ARBA00023015"/>
    </source>
</evidence>
<name>A0ABS7VZW3_STROV</name>
<dbReference type="EMBL" id="JAHSTP010000002">
    <property type="protein sequence ID" value="MBZ6151247.1"/>
    <property type="molecule type" value="Genomic_DNA"/>
</dbReference>
<dbReference type="PROSITE" id="PS50977">
    <property type="entry name" value="HTH_TETR_2"/>
    <property type="match status" value="1"/>
</dbReference>
<dbReference type="Gene3D" id="1.10.357.10">
    <property type="entry name" value="Tetracycline Repressor, domain 2"/>
    <property type="match status" value="1"/>
</dbReference>
<dbReference type="Proteomes" id="UP000758701">
    <property type="component" value="Unassembled WGS sequence"/>
</dbReference>
<evidence type="ECO:0000256" key="4">
    <source>
        <dbReference type="PROSITE-ProRule" id="PRU00335"/>
    </source>
</evidence>
<organism evidence="6 7">
    <name type="scientific">Streptomyces olivaceus</name>
    <dbReference type="NCBI Taxonomy" id="47716"/>
    <lineage>
        <taxon>Bacteria</taxon>
        <taxon>Bacillati</taxon>
        <taxon>Actinomycetota</taxon>
        <taxon>Actinomycetes</taxon>
        <taxon>Kitasatosporales</taxon>
        <taxon>Streptomycetaceae</taxon>
        <taxon>Streptomyces</taxon>
    </lineage>
</organism>
<keyword evidence="1" id="KW-0805">Transcription regulation</keyword>
<dbReference type="PANTHER" id="PTHR47506">
    <property type="entry name" value="TRANSCRIPTIONAL REGULATORY PROTEIN"/>
    <property type="match status" value="1"/>
</dbReference>
<evidence type="ECO:0000259" key="5">
    <source>
        <dbReference type="PROSITE" id="PS50977"/>
    </source>
</evidence>
<reference evidence="6 7" key="1">
    <citation type="submission" date="2021-06" db="EMBL/GenBank/DDBJ databases">
        <title>Ecological speciation of a Streptomyces species isolated from different habitats and geographic origins.</title>
        <authorList>
            <person name="Wang J."/>
        </authorList>
    </citation>
    <scope>NUCLEOTIDE SEQUENCE [LARGE SCALE GENOMIC DNA]</scope>
    <source>
        <strain evidence="6 7">FXJ8.012</strain>
    </source>
</reference>
<protein>
    <submittedName>
        <fullName evidence="6">TetR/AcrR family transcriptional regulator</fullName>
    </submittedName>
</protein>
<comment type="caution">
    <text evidence="6">The sequence shown here is derived from an EMBL/GenBank/DDBJ whole genome shotgun (WGS) entry which is preliminary data.</text>
</comment>
<keyword evidence="3" id="KW-0804">Transcription</keyword>
<dbReference type="InterPro" id="IPR011075">
    <property type="entry name" value="TetR_C"/>
</dbReference>
<keyword evidence="2 4" id="KW-0238">DNA-binding</keyword>
<dbReference type="Pfam" id="PF00440">
    <property type="entry name" value="TetR_N"/>
    <property type="match status" value="1"/>
</dbReference>
<evidence type="ECO:0000313" key="6">
    <source>
        <dbReference type="EMBL" id="MBZ6151247.1"/>
    </source>
</evidence>
<dbReference type="InterPro" id="IPR001647">
    <property type="entry name" value="HTH_TetR"/>
</dbReference>
<accession>A0ABS7VZW3</accession>
<comment type="caution">
    <text evidence="4">Lacks conserved residue(s) required for the propagation of feature annotation.</text>
</comment>
<dbReference type="InterPro" id="IPR036271">
    <property type="entry name" value="Tet_transcr_reg_TetR-rel_C_sf"/>
</dbReference>
<evidence type="ECO:0000256" key="3">
    <source>
        <dbReference type="ARBA" id="ARBA00023163"/>
    </source>
</evidence>
<proteinExistence type="predicted"/>
<dbReference type="SUPFAM" id="SSF48498">
    <property type="entry name" value="Tetracyclin repressor-like, C-terminal domain"/>
    <property type="match status" value="1"/>
</dbReference>
<dbReference type="Pfam" id="PF16925">
    <property type="entry name" value="TetR_C_13"/>
    <property type="match status" value="1"/>
</dbReference>
<feature type="domain" description="HTH tetR-type" evidence="5">
    <location>
        <begin position="15"/>
        <end position="76"/>
    </location>
</feature>
<sequence>MKSDTGTRQLTAKGRATRDRIVAAAAGLMYERGVAATTTEDIQRAAEVKSPSQLYHYFGDKRTLVQAVIQYQIEQVLAFQRPLLSRLDSFESLQAWRDAVVEVQRARNCEGGCPLGSLAAELSDVDPGAREQLMAGYGQWEDAVRDGLASMRERGELDAAADPGRLALALLTALQGGLLMTQNRRDTLALETVLDAMIDRIRIHAVTQRAPAS</sequence>
<dbReference type="PANTHER" id="PTHR47506:SF1">
    <property type="entry name" value="HTH-TYPE TRANSCRIPTIONAL REGULATOR YJDC"/>
    <property type="match status" value="1"/>
</dbReference>
<evidence type="ECO:0000313" key="7">
    <source>
        <dbReference type="Proteomes" id="UP000758701"/>
    </source>
</evidence>
<gene>
    <name evidence="6" type="ORF">KVH32_08670</name>
</gene>
<keyword evidence="7" id="KW-1185">Reference proteome</keyword>